<dbReference type="Proteomes" id="UP000248044">
    <property type="component" value="Chromosome"/>
</dbReference>
<evidence type="ECO:0000256" key="3">
    <source>
        <dbReference type="ARBA" id="ARBA00022723"/>
    </source>
</evidence>
<organism evidence="11 12">
    <name type="scientific">Acidianus brierleyi</name>
    <dbReference type="NCBI Taxonomy" id="41673"/>
    <lineage>
        <taxon>Archaea</taxon>
        <taxon>Thermoproteota</taxon>
        <taxon>Thermoprotei</taxon>
        <taxon>Sulfolobales</taxon>
        <taxon>Sulfolobaceae</taxon>
        <taxon>Acidianus</taxon>
    </lineage>
</organism>
<evidence type="ECO:0000256" key="10">
    <source>
        <dbReference type="ARBA" id="ARBA00047890"/>
    </source>
</evidence>
<dbReference type="GO" id="GO:0005524">
    <property type="term" value="F:ATP binding"/>
    <property type="evidence" value="ECO:0007669"/>
    <property type="project" value="UniProtKB-KW"/>
</dbReference>
<evidence type="ECO:0000256" key="2">
    <source>
        <dbReference type="ARBA" id="ARBA00022598"/>
    </source>
</evidence>
<keyword evidence="3" id="KW-0479">Metal-binding</keyword>
<proteinExistence type="inferred from homology"/>
<name>A0A2U9IIY0_9CREN</name>
<keyword evidence="4" id="KW-0547">Nucleotide-binding</keyword>
<evidence type="ECO:0000313" key="12">
    <source>
        <dbReference type="Proteomes" id="UP000248044"/>
    </source>
</evidence>
<dbReference type="OrthoDB" id="6532at2157"/>
<dbReference type="GeneID" id="36832566"/>
<evidence type="ECO:0000256" key="4">
    <source>
        <dbReference type="ARBA" id="ARBA00022741"/>
    </source>
</evidence>
<evidence type="ECO:0000256" key="9">
    <source>
        <dbReference type="ARBA" id="ARBA00039149"/>
    </source>
</evidence>
<accession>A0A2U9IIY0</accession>
<sequence>MDNEVIIQLTGGIDSTVLAYYLKEKYQLYGVSINYDYAPQHKEMELVKDLTKNLGIELKIIDFSSYIKSFDLPPISTMNYLIKYQFLIEILATLSAYPDFDTLFVGWLKGEWNNKKDIIDKLQQLLRIKIVAPFSEITKSDVIKMGNKLGIDFSKTWSCIVSGKIHCGICVPCRSRKRAFKEAKIKDPTSYYYNMSYDQMDELAKKLSFEEFYEKYLKPFLKYTNEYTEEFVYNYVNIMKKYSG</sequence>
<dbReference type="Pfam" id="PF06508">
    <property type="entry name" value="QueC"/>
    <property type="match status" value="2"/>
</dbReference>
<gene>
    <name evidence="11" type="ORF">DFR85_10380</name>
</gene>
<dbReference type="Gene3D" id="3.40.50.620">
    <property type="entry name" value="HUPs"/>
    <property type="match status" value="1"/>
</dbReference>
<comment type="catalytic activity">
    <reaction evidence="10">
        <text>7-carboxy-7-carbaguanine + NH4(+) + 2 ATP = 7-cyano-7-carbaguanine + 2 AMP + 2 diphosphate + 2 H(+)</text>
        <dbReference type="Rhea" id="RHEA:27982"/>
        <dbReference type="ChEBI" id="CHEBI:15378"/>
        <dbReference type="ChEBI" id="CHEBI:28938"/>
        <dbReference type="ChEBI" id="CHEBI:30616"/>
        <dbReference type="ChEBI" id="CHEBI:33019"/>
        <dbReference type="ChEBI" id="CHEBI:45075"/>
        <dbReference type="ChEBI" id="CHEBI:61036"/>
        <dbReference type="ChEBI" id="CHEBI:456215"/>
        <dbReference type="EC" id="6.3.4.20"/>
    </reaction>
</comment>
<dbReference type="GO" id="GO:0046872">
    <property type="term" value="F:metal ion binding"/>
    <property type="evidence" value="ECO:0007669"/>
    <property type="project" value="UniProtKB-KW"/>
</dbReference>
<dbReference type="AlphaFoldDB" id="A0A2U9IIY0"/>
<comment type="similarity">
    <text evidence="8">Belongs to the QueC family.</text>
</comment>
<evidence type="ECO:0000256" key="7">
    <source>
        <dbReference type="ARBA" id="ARBA00037768"/>
    </source>
</evidence>
<keyword evidence="12" id="KW-1185">Reference proteome</keyword>
<dbReference type="RefSeq" id="WP_110271865.1">
    <property type="nucleotide sequence ID" value="NZ_CP029289.2"/>
</dbReference>
<keyword evidence="5" id="KW-0862">Zinc</keyword>
<dbReference type="EC" id="6.3.4.20" evidence="9"/>
<keyword evidence="2" id="KW-0436">Ligase</keyword>
<protein>
    <recommendedName>
        <fullName evidence="9">7-cyano-7-deazaguanine synthase</fullName>
        <ecNumber evidence="9">6.3.4.20</ecNumber>
    </recommendedName>
</protein>
<evidence type="ECO:0000256" key="6">
    <source>
        <dbReference type="ARBA" id="ARBA00022840"/>
    </source>
</evidence>
<comment type="pathway">
    <text evidence="1">Purine metabolism; 7-cyano-7-deazaguanine biosynthesis.</text>
</comment>
<dbReference type="PANTHER" id="PTHR42914:SF1">
    <property type="entry name" value="7-CYANO-7-DEAZAGUANINE SYNTHASE"/>
    <property type="match status" value="1"/>
</dbReference>
<dbReference type="KEGG" id="abri:DFR85_10380"/>
<evidence type="ECO:0000256" key="1">
    <source>
        <dbReference type="ARBA" id="ARBA00005061"/>
    </source>
</evidence>
<dbReference type="InterPro" id="IPR018317">
    <property type="entry name" value="QueC"/>
</dbReference>
<dbReference type="GO" id="GO:0016874">
    <property type="term" value="F:ligase activity"/>
    <property type="evidence" value="ECO:0007669"/>
    <property type="project" value="UniProtKB-KW"/>
</dbReference>
<dbReference type="PANTHER" id="PTHR42914">
    <property type="entry name" value="7-CYANO-7-DEAZAGUANINE SYNTHASE"/>
    <property type="match status" value="1"/>
</dbReference>
<dbReference type="SUPFAM" id="SSF52402">
    <property type="entry name" value="Adenine nucleotide alpha hydrolases-like"/>
    <property type="match status" value="1"/>
</dbReference>
<keyword evidence="6" id="KW-0067">ATP-binding</keyword>
<comment type="function">
    <text evidence="7">Catalyzes the ATP-dependent conversion of 7-carboxy-7-deazaguanine (CDG) to 7-cyano-7-deazaguanine (preQ(0)).</text>
</comment>
<dbReference type="InterPro" id="IPR014729">
    <property type="entry name" value="Rossmann-like_a/b/a_fold"/>
</dbReference>
<dbReference type="EMBL" id="CP029289">
    <property type="protein sequence ID" value="AWR95987.1"/>
    <property type="molecule type" value="Genomic_DNA"/>
</dbReference>
<reference evidence="11 12" key="1">
    <citation type="submission" date="2018-05" db="EMBL/GenBank/DDBJ databases">
        <title>Complete Genome Sequences of Extremely Thermoacidophilic, Metal-Mobilizing Type-Strain Members of the Archaeal Family Sulfolobaceae: Acidianus brierleyi DSM-1651T, Acidianus sulfidivorans DSM-18786T, Metallosphaera hakonensis DSM-7519T, and Metallosphaera prunae DSM-10039T.</title>
        <authorList>
            <person name="Counts J.A."/>
            <person name="Kelly R.M."/>
        </authorList>
    </citation>
    <scope>NUCLEOTIDE SEQUENCE [LARGE SCALE GENOMIC DNA]</scope>
    <source>
        <strain evidence="11 12">DSM 1651</strain>
    </source>
</reference>
<evidence type="ECO:0000256" key="8">
    <source>
        <dbReference type="ARBA" id="ARBA00037993"/>
    </source>
</evidence>
<evidence type="ECO:0000313" key="11">
    <source>
        <dbReference type="EMBL" id="AWR95987.1"/>
    </source>
</evidence>
<evidence type="ECO:0000256" key="5">
    <source>
        <dbReference type="ARBA" id="ARBA00022833"/>
    </source>
</evidence>